<keyword evidence="6" id="KW-1185">Reference proteome</keyword>
<comment type="similarity">
    <text evidence="1">Belongs to the carnitine/choline acetyltransferase family.</text>
</comment>
<name>A0A9X9LXQ2_GULGU</name>
<reference evidence="5 6" key="1">
    <citation type="submission" date="2018-10" db="EMBL/GenBank/DDBJ databases">
        <authorList>
            <person name="Ekblom R."/>
            <person name="Jareborg N."/>
        </authorList>
    </citation>
    <scope>NUCLEOTIDE SEQUENCE [LARGE SCALE GENOMIC DNA]</scope>
    <source>
        <tissue evidence="5">Muscle</tissue>
    </source>
</reference>
<evidence type="ECO:0000256" key="1">
    <source>
        <dbReference type="ARBA" id="ARBA00005232"/>
    </source>
</evidence>
<dbReference type="PANTHER" id="PTHR22589:SF67">
    <property type="entry name" value="PEROXISOMAL CARNITINE O-OCTANOYLTRANSFERASE"/>
    <property type="match status" value="1"/>
</dbReference>
<dbReference type="EMBL" id="CYRY02026957">
    <property type="protein sequence ID" value="VCW98939.1"/>
    <property type="molecule type" value="Genomic_DNA"/>
</dbReference>
<dbReference type="GO" id="GO:0005777">
    <property type="term" value="C:peroxisome"/>
    <property type="evidence" value="ECO:0007669"/>
    <property type="project" value="TreeGrafter"/>
</dbReference>
<accession>A0A9X9LXQ2</accession>
<dbReference type="AlphaFoldDB" id="A0A9X9LXQ2"/>
<dbReference type="InterPro" id="IPR000542">
    <property type="entry name" value="Carn_acyl_trans"/>
</dbReference>
<feature type="non-terminal residue" evidence="5">
    <location>
        <position position="101"/>
    </location>
</feature>
<dbReference type="InterPro" id="IPR023213">
    <property type="entry name" value="CAT-like_dom_sf"/>
</dbReference>
<dbReference type="PANTHER" id="PTHR22589">
    <property type="entry name" value="CARNITINE O-ACYLTRANSFERASE"/>
    <property type="match status" value="1"/>
</dbReference>
<proteinExistence type="inferred from homology"/>
<organism evidence="5 6">
    <name type="scientific">Gulo gulo</name>
    <name type="common">Wolverine</name>
    <name type="synonym">Gluton</name>
    <dbReference type="NCBI Taxonomy" id="48420"/>
    <lineage>
        <taxon>Eukaryota</taxon>
        <taxon>Metazoa</taxon>
        <taxon>Chordata</taxon>
        <taxon>Craniata</taxon>
        <taxon>Vertebrata</taxon>
        <taxon>Euteleostomi</taxon>
        <taxon>Mammalia</taxon>
        <taxon>Eutheria</taxon>
        <taxon>Laurasiatheria</taxon>
        <taxon>Carnivora</taxon>
        <taxon>Caniformia</taxon>
        <taxon>Musteloidea</taxon>
        <taxon>Mustelidae</taxon>
        <taxon>Guloninae</taxon>
        <taxon>Gulo</taxon>
    </lineage>
</organism>
<gene>
    <name evidence="5" type="ORF">BN2614_LOCUS2</name>
</gene>
<feature type="domain" description="Choline/carnitine acyltransferase" evidence="4">
    <location>
        <begin position="2"/>
        <end position="101"/>
    </location>
</feature>
<dbReference type="InterPro" id="IPR042231">
    <property type="entry name" value="Cho/carn_acyl_trans_2"/>
</dbReference>
<evidence type="ECO:0000256" key="3">
    <source>
        <dbReference type="ARBA" id="ARBA00023315"/>
    </source>
</evidence>
<evidence type="ECO:0000256" key="2">
    <source>
        <dbReference type="ARBA" id="ARBA00022679"/>
    </source>
</evidence>
<evidence type="ECO:0000259" key="4">
    <source>
        <dbReference type="Pfam" id="PF00755"/>
    </source>
</evidence>
<keyword evidence="2" id="KW-0808">Transferase</keyword>
<dbReference type="SUPFAM" id="SSF52777">
    <property type="entry name" value="CoA-dependent acyltransferases"/>
    <property type="match status" value="1"/>
</dbReference>
<dbReference type="InterPro" id="IPR039551">
    <property type="entry name" value="Cho/carn_acyl_trans"/>
</dbReference>
<sequence length="101" mass="11782">MVMINISHYIDEKVFENEGRWKGSEKVRDISLPEELVFTVDDKILNDINQAKAQFLKQASDLQIVVYPFTSFGKNLTKKKLLHPDTFIQLALQLAYYRLYG</sequence>
<evidence type="ECO:0000313" key="5">
    <source>
        <dbReference type="EMBL" id="VCW98939.1"/>
    </source>
</evidence>
<comment type="caution">
    <text evidence="5">The sequence shown here is derived from an EMBL/GenBank/DDBJ whole genome shotgun (WGS) entry which is preliminary data.</text>
</comment>
<dbReference type="Gene3D" id="3.30.559.10">
    <property type="entry name" value="Chloramphenicol acetyltransferase-like domain"/>
    <property type="match status" value="1"/>
</dbReference>
<dbReference type="Proteomes" id="UP000269945">
    <property type="component" value="Unassembled WGS sequence"/>
</dbReference>
<evidence type="ECO:0000313" key="6">
    <source>
        <dbReference type="Proteomes" id="UP000269945"/>
    </source>
</evidence>
<protein>
    <recommendedName>
        <fullName evidence="4">Choline/carnitine acyltransferase domain-containing protein</fullName>
    </recommendedName>
</protein>
<dbReference type="Gene3D" id="3.30.559.70">
    <property type="entry name" value="Choline/Carnitine o-acyltransferase, domain 2"/>
    <property type="match status" value="1"/>
</dbReference>
<dbReference type="GO" id="GO:0008458">
    <property type="term" value="F:carnitine O-octanoyltransferase activity"/>
    <property type="evidence" value="ECO:0007669"/>
    <property type="project" value="TreeGrafter"/>
</dbReference>
<keyword evidence="3" id="KW-0012">Acyltransferase</keyword>
<dbReference type="Pfam" id="PF00755">
    <property type="entry name" value="Carn_acyltransf"/>
    <property type="match status" value="1"/>
</dbReference>